<evidence type="ECO:0000256" key="1">
    <source>
        <dbReference type="SAM" id="MobiDB-lite"/>
    </source>
</evidence>
<dbReference type="EMBL" id="CAFBLU010000011">
    <property type="protein sequence ID" value="CAB4872753.1"/>
    <property type="molecule type" value="Genomic_DNA"/>
</dbReference>
<gene>
    <name evidence="2" type="ORF">UFOPK3444_00827</name>
</gene>
<sequence length="322" mass="32769">MSVKKLAVLGAACAVVAVPATSAQARSSKTGGVVVKVDRGGKGLNVVAAHGRVKHLRLARKAPSRVRGGSKVVVSGGKVISARGRASATRLRAKVVNRRGHLTAVTTDGTPLSVVIGNVNVDLSGIPAGSTVVITVTFDADGKPVVTVTLPGVTAPPVVDPAVCPTPAVIGTILAINRSASRVMVQKADGERATFTAPADSLTSLKRGDQVLIADADSDGTAEAISALSGTARQLDGEVAWIDSGWGAFGLQKSDGTVEVVDASACQLANLSEGDTVTTVVHTDADGEVIADAVTVADQQSSDDDYWGAGSRSWPRSWHSRG</sequence>
<evidence type="ECO:0000313" key="2">
    <source>
        <dbReference type="EMBL" id="CAB4872753.1"/>
    </source>
</evidence>
<accession>A0A6J7DZ04</accession>
<name>A0A6J7DZ04_9ZZZZ</name>
<organism evidence="2">
    <name type="scientific">freshwater metagenome</name>
    <dbReference type="NCBI Taxonomy" id="449393"/>
    <lineage>
        <taxon>unclassified sequences</taxon>
        <taxon>metagenomes</taxon>
        <taxon>ecological metagenomes</taxon>
    </lineage>
</organism>
<proteinExistence type="predicted"/>
<feature type="region of interest" description="Disordered" evidence="1">
    <location>
        <begin position="301"/>
        <end position="322"/>
    </location>
</feature>
<protein>
    <submittedName>
        <fullName evidence="2">Unannotated protein</fullName>
    </submittedName>
</protein>
<reference evidence="2" key="1">
    <citation type="submission" date="2020-05" db="EMBL/GenBank/DDBJ databases">
        <authorList>
            <person name="Chiriac C."/>
            <person name="Salcher M."/>
            <person name="Ghai R."/>
            <person name="Kavagutti S V."/>
        </authorList>
    </citation>
    <scope>NUCLEOTIDE SEQUENCE</scope>
</reference>
<dbReference type="AlphaFoldDB" id="A0A6J7DZ04"/>